<dbReference type="PRINTS" id="PR01755">
    <property type="entry name" value="SECFTRNLCASE"/>
</dbReference>
<comment type="similarity">
    <text evidence="11">In the N-terminal section; belongs to the SecD/SecF family. SecD subfamily.</text>
</comment>
<dbReference type="FunFam" id="1.20.1640.10:FF:000024">
    <property type="entry name" value="Multifunctional fusion protein"/>
    <property type="match status" value="1"/>
</dbReference>
<evidence type="ECO:0000259" key="14">
    <source>
        <dbReference type="Pfam" id="PF02355"/>
    </source>
</evidence>
<dbReference type="InterPro" id="IPR055344">
    <property type="entry name" value="SecD_SecF_C_bact"/>
</dbReference>
<keyword evidence="8 13" id="KW-0472">Membrane</keyword>
<dbReference type="HAMAP" id="MF_01464_B">
    <property type="entry name" value="SecF_B"/>
    <property type="match status" value="1"/>
</dbReference>
<name>A0A1F5AC17_9BACT</name>
<dbReference type="Gene3D" id="3.30.70.2040">
    <property type="match status" value="1"/>
</dbReference>
<reference evidence="15 16" key="1">
    <citation type="journal article" date="2016" name="Nat. Commun.">
        <title>Thousands of microbial genomes shed light on interconnected biogeochemical processes in an aquifer system.</title>
        <authorList>
            <person name="Anantharaman K."/>
            <person name="Brown C.T."/>
            <person name="Hug L.A."/>
            <person name="Sharon I."/>
            <person name="Castelle C.J."/>
            <person name="Probst A.J."/>
            <person name="Thomas B.C."/>
            <person name="Singh A."/>
            <person name="Wilkins M.J."/>
            <person name="Karaoz U."/>
            <person name="Brodie E.L."/>
            <person name="Williams K.H."/>
            <person name="Hubbard S.S."/>
            <person name="Banfield J.F."/>
        </authorList>
    </citation>
    <scope>NUCLEOTIDE SEQUENCE [LARGE SCALE GENOMIC DNA]</scope>
</reference>
<dbReference type="InterPro" id="IPR048634">
    <property type="entry name" value="SecD_SecF_C"/>
</dbReference>
<dbReference type="EMBL" id="MEYH01000041">
    <property type="protein sequence ID" value="OGD16070.1"/>
    <property type="molecule type" value="Genomic_DNA"/>
</dbReference>
<comment type="function">
    <text evidence="9 13">Part of the Sec protein translocase complex. Interacts with the SecYEG preprotein conducting channel. SecDF uses the proton motive force (PMF) to complete protein translocation after the ATP-dependent function of SecA.</text>
</comment>
<evidence type="ECO:0000256" key="2">
    <source>
        <dbReference type="ARBA" id="ARBA00022448"/>
    </source>
</evidence>
<evidence type="ECO:0000256" key="11">
    <source>
        <dbReference type="ARBA" id="ARBA00061053"/>
    </source>
</evidence>
<keyword evidence="4 13" id="KW-0812">Transmembrane</keyword>
<feature type="transmembrane region" description="Helical" evidence="13">
    <location>
        <begin position="234"/>
        <end position="255"/>
    </location>
</feature>
<accession>A0A1F5AC17</accession>
<dbReference type="NCBIfam" id="TIGR00916">
    <property type="entry name" value="2A0604s01"/>
    <property type="match status" value="1"/>
</dbReference>
<keyword evidence="2 13" id="KW-0813">Transport</keyword>
<keyword evidence="6 13" id="KW-1133">Transmembrane helix</keyword>
<keyword evidence="3 13" id="KW-1003">Cell membrane</keyword>
<dbReference type="NCBIfam" id="TIGR00966">
    <property type="entry name" value="transloc_SecF"/>
    <property type="match status" value="1"/>
</dbReference>
<comment type="similarity">
    <text evidence="13">Belongs to the SecD/SecF family. SecF subfamily.</text>
</comment>
<dbReference type="InterPro" id="IPR022813">
    <property type="entry name" value="SecD/SecF_arch_bac"/>
</dbReference>
<dbReference type="SUPFAM" id="SSF82866">
    <property type="entry name" value="Multidrug efflux transporter AcrB transmembrane domain"/>
    <property type="match status" value="1"/>
</dbReference>
<evidence type="ECO:0000256" key="7">
    <source>
        <dbReference type="ARBA" id="ARBA00023010"/>
    </source>
</evidence>
<dbReference type="GO" id="GO:0006605">
    <property type="term" value="P:protein targeting"/>
    <property type="evidence" value="ECO:0007669"/>
    <property type="project" value="UniProtKB-UniRule"/>
</dbReference>
<dbReference type="GO" id="GO:0005886">
    <property type="term" value="C:plasma membrane"/>
    <property type="evidence" value="ECO:0007669"/>
    <property type="project" value="UniProtKB-SubCell"/>
</dbReference>
<evidence type="ECO:0000256" key="13">
    <source>
        <dbReference type="HAMAP-Rule" id="MF_01464"/>
    </source>
</evidence>
<dbReference type="Pfam" id="PF02355">
    <property type="entry name" value="SecD_SecF_C"/>
    <property type="match status" value="1"/>
</dbReference>
<feature type="transmembrane region" description="Helical" evidence="13">
    <location>
        <begin position="130"/>
        <end position="148"/>
    </location>
</feature>
<evidence type="ECO:0000256" key="12">
    <source>
        <dbReference type="ARBA" id="ARBA00065973"/>
    </source>
</evidence>
<dbReference type="InterPro" id="IPR022645">
    <property type="entry name" value="SecD/SecF_bac"/>
</dbReference>
<comment type="similarity">
    <text evidence="10">In the C-terminal section; belongs to the SecD/SecF family. SecF subfamily.</text>
</comment>
<evidence type="ECO:0000256" key="4">
    <source>
        <dbReference type="ARBA" id="ARBA00022692"/>
    </source>
</evidence>
<protein>
    <recommendedName>
        <fullName evidence="13">Protein-export membrane protein SecF</fullName>
    </recommendedName>
</protein>
<dbReference type="InterPro" id="IPR005665">
    <property type="entry name" value="SecF_bac"/>
</dbReference>
<evidence type="ECO:0000256" key="10">
    <source>
        <dbReference type="ARBA" id="ARBA00060856"/>
    </source>
</evidence>
<comment type="caution">
    <text evidence="15">The sequence shown here is derived from an EMBL/GenBank/DDBJ whole genome shotgun (WGS) entry which is preliminary data.</text>
</comment>
<feature type="transmembrane region" description="Helical" evidence="13">
    <location>
        <begin position="21"/>
        <end position="42"/>
    </location>
</feature>
<dbReference type="InterPro" id="IPR022646">
    <property type="entry name" value="SecD/SecF_CS"/>
</dbReference>
<dbReference type="STRING" id="1797291.A2V47_07725"/>
<dbReference type="GO" id="GO:0015450">
    <property type="term" value="F:protein-transporting ATPase activity"/>
    <property type="evidence" value="ECO:0007669"/>
    <property type="project" value="InterPro"/>
</dbReference>
<evidence type="ECO:0000256" key="1">
    <source>
        <dbReference type="ARBA" id="ARBA00004651"/>
    </source>
</evidence>
<evidence type="ECO:0000256" key="3">
    <source>
        <dbReference type="ARBA" id="ARBA00022475"/>
    </source>
</evidence>
<keyword evidence="7 13" id="KW-0811">Translocation</keyword>
<evidence type="ECO:0000256" key="9">
    <source>
        <dbReference type="ARBA" id="ARBA00059018"/>
    </source>
</evidence>
<evidence type="ECO:0000256" key="8">
    <source>
        <dbReference type="ARBA" id="ARBA00023136"/>
    </source>
</evidence>
<sequence>MDIFRDKNFNFIKNRKIAYTISAVIILVGLISIIFHGFNFGIDFSGGTLLQLKFDKSVSTAEIRKVFGEFNLSQSTIQKLSENEFVIRTENIDTERRKEILSVLKEKLANPKVLRMETVGPIIGEDLKRLSLYALIFAFIGIILYVTLRFEFKFSVVSILALFHDCLIVLGIFSLLKKEITIQVVAAILTIIGYSVNDTIIILDRLRENIKFKTRETFENLINLSINQTLTRTIFTTLTTIFPILTLYFFGGIILSDFALALLLGMIAGTYSSIFISSPLLIDWNKIFKVHQKGLKINEKKKVKK</sequence>
<dbReference type="PANTHER" id="PTHR30081">
    <property type="entry name" value="PROTEIN-EXPORT MEMBRANE PROTEIN SEC"/>
    <property type="match status" value="1"/>
</dbReference>
<dbReference type="Proteomes" id="UP000177701">
    <property type="component" value="Unassembled WGS sequence"/>
</dbReference>
<evidence type="ECO:0000256" key="5">
    <source>
        <dbReference type="ARBA" id="ARBA00022927"/>
    </source>
</evidence>
<evidence type="ECO:0000313" key="15">
    <source>
        <dbReference type="EMBL" id="OGD16070.1"/>
    </source>
</evidence>
<feature type="transmembrane region" description="Helical" evidence="13">
    <location>
        <begin position="261"/>
        <end position="282"/>
    </location>
</feature>
<dbReference type="GO" id="GO:0065002">
    <property type="term" value="P:intracellular protein transmembrane transport"/>
    <property type="evidence" value="ECO:0007669"/>
    <property type="project" value="UniProtKB-UniRule"/>
</dbReference>
<evidence type="ECO:0000256" key="6">
    <source>
        <dbReference type="ARBA" id="ARBA00022989"/>
    </source>
</evidence>
<evidence type="ECO:0000313" key="16">
    <source>
        <dbReference type="Proteomes" id="UP000177701"/>
    </source>
</evidence>
<feature type="transmembrane region" description="Helical" evidence="13">
    <location>
        <begin position="155"/>
        <end position="176"/>
    </location>
</feature>
<comment type="subunit">
    <text evidence="13">Forms a complex with SecD. Part of the essential Sec protein translocation apparatus which comprises SecA, SecYEG and auxiliary proteins SecDF. Other proteins may also be involved.</text>
</comment>
<gene>
    <name evidence="13" type="primary">secF</name>
    <name evidence="15" type="ORF">A2V47_07725</name>
</gene>
<keyword evidence="5 13" id="KW-0653">Protein transport</keyword>
<feature type="domain" description="Protein export membrane protein SecD/SecF C-terminal" evidence="14">
    <location>
        <begin position="103"/>
        <end position="285"/>
    </location>
</feature>
<feature type="transmembrane region" description="Helical" evidence="13">
    <location>
        <begin position="182"/>
        <end position="203"/>
    </location>
</feature>
<proteinExistence type="inferred from homology"/>
<dbReference type="PANTHER" id="PTHR30081:SF8">
    <property type="entry name" value="PROTEIN TRANSLOCASE SUBUNIT SECF"/>
    <property type="match status" value="1"/>
</dbReference>
<comment type="subcellular location">
    <subcellularLocation>
        <location evidence="1 13">Cell membrane</location>
        <topology evidence="1 13">Multi-pass membrane protein</topology>
    </subcellularLocation>
</comment>
<organism evidence="15 16">
    <name type="scientific">Candidatus Sediminicultor quintus</name>
    <dbReference type="NCBI Taxonomy" id="1797291"/>
    <lineage>
        <taxon>Bacteria</taxon>
        <taxon>Pseudomonadati</taxon>
        <taxon>Atribacterota</taxon>
        <taxon>Candidatus Phoenicimicrobiia</taxon>
        <taxon>Candidatus Pheonicimicrobiales</taxon>
        <taxon>Candidatus Phoenicimicrobiaceae</taxon>
        <taxon>Candidatus Sediminicultor</taxon>
    </lineage>
</organism>
<dbReference type="GO" id="GO:0043952">
    <property type="term" value="P:protein transport by the Sec complex"/>
    <property type="evidence" value="ECO:0007669"/>
    <property type="project" value="UniProtKB-UniRule"/>
</dbReference>
<dbReference type="AlphaFoldDB" id="A0A1F5AC17"/>
<dbReference type="Pfam" id="PF07549">
    <property type="entry name" value="Sec_GG"/>
    <property type="match status" value="1"/>
</dbReference>
<comment type="subunit">
    <text evidence="12">Part of the essential Sec protein translocation apparatus which comprises SecA, SecYEG and auxiliary proteins SecDF-YajC and YidC.</text>
</comment>
<dbReference type="Gene3D" id="1.20.1640.10">
    <property type="entry name" value="Multidrug efflux transporter AcrB transmembrane domain"/>
    <property type="match status" value="1"/>
</dbReference>